<organism evidence="3 4">
    <name type="scientific">Solidesulfovibrio fructosivorans JJ]</name>
    <dbReference type="NCBI Taxonomy" id="596151"/>
    <lineage>
        <taxon>Bacteria</taxon>
        <taxon>Pseudomonadati</taxon>
        <taxon>Thermodesulfobacteriota</taxon>
        <taxon>Desulfovibrionia</taxon>
        <taxon>Desulfovibrionales</taxon>
        <taxon>Desulfovibrionaceae</taxon>
        <taxon>Solidesulfovibrio</taxon>
    </lineage>
</organism>
<name>E1K2L0_SOLFR</name>
<sequence length="266" mass="27959">MDIKDDLRTLLTGVKAGDIDVEAGIARLRDLTSLELGHTTIDLHRPLRNGLPEVVYAAGKTPDQVAEIFCRMGARSNVLATRVPEETARRVLAACPEAQHNALGRTLTLIRRPIDWRSGEIGIVTAGTSDLPVAEEARVTCEMFGSHANIVADVGVAGLHRLLDRLDTLRKARVLIVVAGMEGALASVIGGLLPQPIIAVPTSVGYGAALSGFAALCGMLTSCAGGVSVVNIDNGFGAACAACKINNMVEEEKKEKSEEPGEGTPF</sequence>
<evidence type="ECO:0000313" key="3">
    <source>
        <dbReference type="EMBL" id="EFL49158.1"/>
    </source>
</evidence>
<comment type="caution">
    <text evidence="3">The sequence shown here is derived from an EMBL/GenBank/DDBJ whole genome shotgun (WGS) entry which is preliminary data.</text>
</comment>
<accession>E1K2L0</accession>
<keyword evidence="1" id="KW-0472">Membrane</keyword>
<keyword evidence="1" id="KW-0812">Transmembrane</keyword>
<dbReference type="OrthoDB" id="9782511at2"/>
<dbReference type="Pfam" id="PF00731">
    <property type="entry name" value="AIRC"/>
    <property type="match status" value="1"/>
</dbReference>
<feature type="transmembrane region" description="Helical" evidence="1">
    <location>
        <begin position="205"/>
        <end position="227"/>
    </location>
</feature>
<dbReference type="AlphaFoldDB" id="E1K2L0"/>
<dbReference type="NCBIfam" id="NF033503">
    <property type="entry name" value="LarB"/>
    <property type="match status" value="1"/>
</dbReference>
<dbReference type="PANTHER" id="PTHR43064:SF1">
    <property type="entry name" value="SLL1489 PROTEIN"/>
    <property type="match status" value="1"/>
</dbReference>
<dbReference type="Gene3D" id="3.40.50.1970">
    <property type="match status" value="1"/>
</dbReference>
<keyword evidence="1" id="KW-1133">Transmembrane helix</keyword>
<gene>
    <name evidence="3" type="ORF">DesfrDRAFT_4110</name>
</gene>
<dbReference type="eggNOG" id="COG1691">
    <property type="taxonomic scope" value="Bacteria"/>
</dbReference>
<feature type="domain" description="PurE" evidence="2">
    <location>
        <begin position="119"/>
        <end position="260"/>
    </location>
</feature>
<keyword evidence="4" id="KW-1185">Reference proteome</keyword>
<dbReference type="InterPro" id="IPR039476">
    <property type="entry name" value="P2CMN_synthase_LarB"/>
</dbReference>
<dbReference type="PANTHER" id="PTHR43064">
    <property type="entry name" value="PHOSPHORIBOSYLAMINOIMIDAZOLE CARBOXYLASE-RELATED"/>
    <property type="match status" value="1"/>
</dbReference>
<dbReference type="SUPFAM" id="SSF52255">
    <property type="entry name" value="N5-CAIR mutase (phosphoribosylaminoimidazole carboxylase, PurE)"/>
    <property type="match status" value="1"/>
</dbReference>
<evidence type="ECO:0000313" key="4">
    <source>
        <dbReference type="Proteomes" id="UP000006250"/>
    </source>
</evidence>
<dbReference type="InterPro" id="IPR000031">
    <property type="entry name" value="PurE_dom"/>
</dbReference>
<feature type="transmembrane region" description="Helical" evidence="1">
    <location>
        <begin position="174"/>
        <end position="193"/>
    </location>
</feature>
<reference evidence="3 4" key="1">
    <citation type="submission" date="2010-08" db="EMBL/GenBank/DDBJ databases">
        <title>The draft genome of Desulfovibrio fructosovorans JJ.</title>
        <authorList>
            <consortium name="US DOE Joint Genome Institute (JGI-PGF)"/>
            <person name="Lucas S."/>
            <person name="Copeland A."/>
            <person name="Lapidus A."/>
            <person name="Cheng J.-F."/>
            <person name="Bruce D."/>
            <person name="Goodwin L."/>
            <person name="Pitluck S."/>
            <person name="Land M.L."/>
            <person name="Hauser L."/>
            <person name="Chang Y.-J."/>
            <person name="Jeffries C."/>
            <person name="Wall J.D."/>
            <person name="Stahl D.A."/>
            <person name="Arkin A.P."/>
            <person name="Dehal P."/>
            <person name="Stolyar S.M."/>
            <person name="Hazen T.C."/>
            <person name="Woyke T.J."/>
        </authorList>
    </citation>
    <scope>NUCLEOTIDE SEQUENCE [LARGE SCALE GENOMIC DNA]</scope>
    <source>
        <strain evidence="3 4">JJ</strain>
    </source>
</reference>
<dbReference type="SMART" id="SM01001">
    <property type="entry name" value="AIRC"/>
    <property type="match status" value="1"/>
</dbReference>
<evidence type="ECO:0000256" key="1">
    <source>
        <dbReference type="SAM" id="Phobius"/>
    </source>
</evidence>
<dbReference type="EMBL" id="AECZ01000062">
    <property type="protein sequence ID" value="EFL49158.1"/>
    <property type="molecule type" value="Genomic_DNA"/>
</dbReference>
<protein>
    <submittedName>
        <fullName evidence="3">1-(5-phosphoribosyl)-5-amino-4-imidazole-carboxylate (AIR) carboxylase</fullName>
    </submittedName>
</protein>
<dbReference type="STRING" id="596151.DesfrDRAFT_4110"/>
<dbReference type="GO" id="GO:0006189">
    <property type="term" value="P:'de novo' IMP biosynthetic process"/>
    <property type="evidence" value="ECO:0007669"/>
    <property type="project" value="InterPro"/>
</dbReference>
<dbReference type="Proteomes" id="UP000006250">
    <property type="component" value="Unassembled WGS sequence"/>
</dbReference>
<dbReference type="RefSeq" id="WP_005997163.1">
    <property type="nucleotide sequence ID" value="NZ_AECZ01000062.1"/>
</dbReference>
<proteinExistence type="predicted"/>
<evidence type="ECO:0000259" key="2">
    <source>
        <dbReference type="SMART" id="SM01001"/>
    </source>
</evidence>
<dbReference type="GO" id="GO:0016787">
    <property type="term" value="F:hydrolase activity"/>
    <property type="evidence" value="ECO:0007669"/>
    <property type="project" value="InterPro"/>
</dbReference>